<dbReference type="InterPro" id="IPR030656">
    <property type="entry name" value="ALAD_AS"/>
</dbReference>
<comment type="pathway">
    <text evidence="1">Porphyrin-containing compound metabolism; protoporphyrin-IX biosynthesis; coproporphyrinogen-III from 5-aminolevulinate: step 1/4.</text>
</comment>
<evidence type="ECO:0000256" key="3">
    <source>
        <dbReference type="ARBA" id="ARBA00023133"/>
    </source>
</evidence>
<dbReference type="SUPFAM" id="SSF51569">
    <property type="entry name" value="Aldolase"/>
    <property type="match status" value="1"/>
</dbReference>
<keyword evidence="3" id="KW-0350">Heme biosynthesis</keyword>
<keyword evidence="5 8" id="KW-0627">Porphyrin biosynthesis</keyword>
<evidence type="ECO:0000256" key="5">
    <source>
        <dbReference type="ARBA" id="ARBA00023244"/>
    </source>
</evidence>
<dbReference type="EC" id="4.2.1.24" evidence="8"/>
<proteinExistence type="inferred from homology"/>
<protein>
    <recommendedName>
        <fullName evidence="8">Delta-aminolevulinic acid dehydratase</fullName>
        <ecNumber evidence="8">4.2.1.24</ecNumber>
    </recommendedName>
</protein>
<dbReference type="OrthoDB" id="1530at2759"/>
<dbReference type="AlphaFoldDB" id="A0A1R1YRA4"/>
<evidence type="ECO:0000256" key="8">
    <source>
        <dbReference type="RuleBase" id="RU000515"/>
    </source>
</evidence>
<evidence type="ECO:0000313" key="11">
    <source>
        <dbReference type="Proteomes" id="UP000187429"/>
    </source>
</evidence>
<comment type="function">
    <text evidence="6">Catalyzes an early step in the biosynthesis of tetrapyrroles. Binds two molecules of 5-aminolevulinate per subunit, each at a distinct site, and catalyzes their condensation to form porphobilinogen.</text>
</comment>
<evidence type="ECO:0000256" key="6">
    <source>
        <dbReference type="ARBA" id="ARBA00025628"/>
    </source>
</evidence>
<dbReference type="GO" id="GO:0008270">
    <property type="term" value="F:zinc ion binding"/>
    <property type="evidence" value="ECO:0007669"/>
    <property type="project" value="TreeGrafter"/>
</dbReference>
<dbReference type="PROSITE" id="PS00169">
    <property type="entry name" value="D_ALA_DEHYDRATASE"/>
    <property type="match status" value="1"/>
</dbReference>
<evidence type="ECO:0000256" key="2">
    <source>
        <dbReference type="ARBA" id="ARBA00008055"/>
    </source>
</evidence>
<keyword evidence="11" id="KW-1185">Reference proteome</keyword>
<dbReference type="InterPro" id="IPR001731">
    <property type="entry name" value="ALAD"/>
</dbReference>
<dbReference type="NCBIfam" id="NF006762">
    <property type="entry name" value="PRK09283.1"/>
    <property type="match status" value="1"/>
</dbReference>
<comment type="catalytic activity">
    <reaction evidence="7 8">
        <text>2 5-aminolevulinate = porphobilinogen + 2 H2O + H(+)</text>
        <dbReference type="Rhea" id="RHEA:24064"/>
        <dbReference type="ChEBI" id="CHEBI:15377"/>
        <dbReference type="ChEBI" id="CHEBI:15378"/>
        <dbReference type="ChEBI" id="CHEBI:58126"/>
        <dbReference type="ChEBI" id="CHEBI:356416"/>
        <dbReference type="EC" id="4.2.1.24"/>
    </reaction>
</comment>
<sequence length="252" mass="27498">MLFGVPVSAVKTNDGLPADDPEGPVIQAVKLIKRVFPELHVACDVCLCEYTDHGHCGLLKEDNTIDNTATIERLAQVSLSYAQAGADCVAPSDMMDGRIRAIKQILLDNGLASRVSLMSYSSKYSSCFYGPFRDACDSAPSFGNRSAYQLPKGSRMLGLRALSRDAGEGADMLMVKPGMPYLDIVRDAKNLHPELPIAVYQVSGEYSMLYRSAEAGVFDLKEAVLESLDSMLRAGASLILTYYTPRLLDWLN</sequence>
<comment type="similarity">
    <text evidence="2 9">Belongs to the ALAD family.</text>
</comment>
<dbReference type="PRINTS" id="PR00144">
    <property type="entry name" value="DALDHYDRTASE"/>
</dbReference>
<dbReference type="Pfam" id="PF00490">
    <property type="entry name" value="ALAD"/>
    <property type="match status" value="1"/>
</dbReference>
<comment type="subunit">
    <text evidence="8">Homooctamer.</text>
</comment>
<name>A0A1R1YRA4_9FUNG</name>
<keyword evidence="4 8" id="KW-0456">Lyase</keyword>
<evidence type="ECO:0000256" key="9">
    <source>
        <dbReference type="RuleBase" id="RU004161"/>
    </source>
</evidence>
<evidence type="ECO:0000256" key="7">
    <source>
        <dbReference type="ARBA" id="ARBA00047651"/>
    </source>
</evidence>
<evidence type="ECO:0000256" key="4">
    <source>
        <dbReference type="ARBA" id="ARBA00023239"/>
    </source>
</evidence>
<gene>
    <name evidence="10" type="ORF">AYI69_g1082</name>
</gene>
<dbReference type="SMART" id="SM01004">
    <property type="entry name" value="ALAD"/>
    <property type="match status" value="1"/>
</dbReference>
<evidence type="ECO:0000313" key="10">
    <source>
        <dbReference type="EMBL" id="OMJ29417.1"/>
    </source>
</evidence>
<dbReference type="GO" id="GO:0006782">
    <property type="term" value="P:protoporphyrinogen IX biosynthetic process"/>
    <property type="evidence" value="ECO:0007669"/>
    <property type="project" value="UniProtKB-UniPathway"/>
</dbReference>
<dbReference type="PANTHER" id="PTHR11458">
    <property type="entry name" value="DELTA-AMINOLEVULINIC ACID DEHYDRATASE"/>
    <property type="match status" value="1"/>
</dbReference>
<evidence type="ECO:0000256" key="1">
    <source>
        <dbReference type="ARBA" id="ARBA00004694"/>
    </source>
</evidence>
<dbReference type="InterPro" id="IPR013785">
    <property type="entry name" value="Aldolase_TIM"/>
</dbReference>
<dbReference type="PANTHER" id="PTHR11458:SF0">
    <property type="entry name" value="DELTA-AMINOLEVULINIC ACID DEHYDRATASE"/>
    <property type="match status" value="1"/>
</dbReference>
<dbReference type="Gene3D" id="3.20.20.70">
    <property type="entry name" value="Aldolase class I"/>
    <property type="match status" value="1"/>
</dbReference>
<reference evidence="11" key="1">
    <citation type="submission" date="2017-01" db="EMBL/GenBank/DDBJ databases">
        <authorList>
            <person name="Wang Y."/>
            <person name="White M."/>
            <person name="Kvist S."/>
            <person name="Moncalvo J.-M."/>
        </authorList>
    </citation>
    <scope>NUCLEOTIDE SEQUENCE [LARGE SCALE GENOMIC DNA]</scope>
    <source>
        <strain evidence="11">ID-206-W2</strain>
    </source>
</reference>
<dbReference type="Proteomes" id="UP000187429">
    <property type="component" value="Unassembled WGS sequence"/>
</dbReference>
<dbReference type="GO" id="GO:0004655">
    <property type="term" value="F:porphobilinogen synthase activity"/>
    <property type="evidence" value="ECO:0007669"/>
    <property type="project" value="UniProtKB-EC"/>
</dbReference>
<comment type="caution">
    <text evidence="10">The sequence shown here is derived from an EMBL/GenBank/DDBJ whole genome shotgun (WGS) entry which is preliminary data.</text>
</comment>
<dbReference type="EMBL" id="LSSM01000290">
    <property type="protein sequence ID" value="OMJ29417.1"/>
    <property type="molecule type" value="Genomic_DNA"/>
</dbReference>
<dbReference type="GO" id="GO:0005829">
    <property type="term" value="C:cytosol"/>
    <property type="evidence" value="ECO:0007669"/>
    <property type="project" value="TreeGrafter"/>
</dbReference>
<accession>A0A1R1YRA4</accession>
<organism evidence="10 11">
    <name type="scientific">Smittium culicis</name>
    <dbReference type="NCBI Taxonomy" id="133412"/>
    <lineage>
        <taxon>Eukaryota</taxon>
        <taxon>Fungi</taxon>
        <taxon>Fungi incertae sedis</taxon>
        <taxon>Zoopagomycota</taxon>
        <taxon>Kickxellomycotina</taxon>
        <taxon>Harpellomycetes</taxon>
        <taxon>Harpellales</taxon>
        <taxon>Legeriomycetaceae</taxon>
        <taxon>Smittium</taxon>
    </lineage>
</organism>
<dbReference type="UniPathway" id="UPA00251">
    <property type="reaction ID" value="UER00318"/>
</dbReference>